<keyword evidence="3" id="KW-0732">Signal</keyword>
<dbReference type="Gene3D" id="2.60.40.2230">
    <property type="entry name" value="Uncharacterised protein YcnI-like PF07987, DUF1775"/>
    <property type="match status" value="1"/>
</dbReference>
<proteinExistence type="predicted"/>
<feature type="compositionally biased region" description="Low complexity" evidence="1">
    <location>
        <begin position="190"/>
        <end position="206"/>
    </location>
</feature>
<dbReference type="Pfam" id="PF07987">
    <property type="entry name" value="DUF1775"/>
    <property type="match status" value="1"/>
</dbReference>
<keyword evidence="2" id="KW-0472">Membrane</keyword>
<comment type="caution">
    <text evidence="5">The sequence shown here is derived from an EMBL/GenBank/DDBJ whole genome shotgun (WGS) entry which is preliminary data.</text>
</comment>
<evidence type="ECO:0000313" key="6">
    <source>
        <dbReference type="Proteomes" id="UP000323454"/>
    </source>
</evidence>
<protein>
    <submittedName>
        <fullName evidence="5">YcnI family protein</fullName>
    </submittedName>
</protein>
<accession>A0A5B2X0M5</accession>
<evidence type="ECO:0000256" key="2">
    <source>
        <dbReference type="SAM" id="Phobius"/>
    </source>
</evidence>
<dbReference type="EMBL" id="VUOB01000054">
    <property type="protein sequence ID" value="KAA2255947.1"/>
    <property type="molecule type" value="Genomic_DNA"/>
</dbReference>
<evidence type="ECO:0000256" key="3">
    <source>
        <dbReference type="SAM" id="SignalP"/>
    </source>
</evidence>
<keyword evidence="2" id="KW-0812">Transmembrane</keyword>
<feature type="chain" id="PRO_5023061327" evidence="3">
    <location>
        <begin position="33"/>
        <end position="243"/>
    </location>
</feature>
<reference evidence="5 6" key="1">
    <citation type="submission" date="2019-09" db="EMBL/GenBank/DDBJ databases">
        <title>Goodfellowia gen. nov., a new genus of the Pseudonocardineae related to Actinoalloteichus, containing Goodfellowia coeruleoviolacea gen. nov., comb. nov. gen. nov., comb. nov.</title>
        <authorList>
            <person name="Labeda D."/>
        </authorList>
    </citation>
    <scope>NUCLEOTIDE SEQUENCE [LARGE SCALE GENOMIC DNA]</scope>
    <source>
        <strain evidence="5 6">AN110305</strain>
    </source>
</reference>
<reference evidence="5 6" key="2">
    <citation type="submission" date="2019-09" db="EMBL/GenBank/DDBJ databases">
        <authorList>
            <person name="Jin C."/>
        </authorList>
    </citation>
    <scope>NUCLEOTIDE SEQUENCE [LARGE SCALE GENOMIC DNA]</scope>
    <source>
        <strain evidence="5 6">AN110305</strain>
    </source>
</reference>
<keyword evidence="2" id="KW-1133">Transmembrane helix</keyword>
<evidence type="ECO:0000256" key="1">
    <source>
        <dbReference type="SAM" id="MobiDB-lite"/>
    </source>
</evidence>
<feature type="region of interest" description="Disordered" evidence="1">
    <location>
        <begin position="187"/>
        <end position="206"/>
    </location>
</feature>
<feature type="domain" description="YncI copper-binding" evidence="4">
    <location>
        <begin position="33"/>
        <end position="182"/>
    </location>
</feature>
<keyword evidence="6" id="KW-1185">Reference proteome</keyword>
<organism evidence="5 6">
    <name type="scientific">Solihabitans fulvus</name>
    <dbReference type="NCBI Taxonomy" id="1892852"/>
    <lineage>
        <taxon>Bacteria</taxon>
        <taxon>Bacillati</taxon>
        <taxon>Actinomycetota</taxon>
        <taxon>Actinomycetes</taxon>
        <taxon>Pseudonocardiales</taxon>
        <taxon>Pseudonocardiaceae</taxon>
        <taxon>Solihabitans</taxon>
    </lineage>
</organism>
<feature type="transmembrane region" description="Helical" evidence="2">
    <location>
        <begin position="210"/>
        <end position="231"/>
    </location>
</feature>
<evidence type="ECO:0000313" key="5">
    <source>
        <dbReference type="EMBL" id="KAA2255947.1"/>
    </source>
</evidence>
<feature type="signal peptide" evidence="3">
    <location>
        <begin position="1"/>
        <end position="32"/>
    </location>
</feature>
<dbReference type="AlphaFoldDB" id="A0A5B2X0M5"/>
<dbReference type="InterPro" id="IPR012533">
    <property type="entry name" value="YcnI-copper_dom"/>
</dbReference>
<gene>
    <name evidence="5" type="ORF">F0L68_27545</name>
</gene>
<name>A0A5B2X0M5_9PSEU</name>
<dbReference type="CDD" id="cd08545">
    <property type="entry name" value="YcnI_like"/>
    <property type="match status" value="1"/>
</dbReference>
<evidence type="ECO:0000259" key="4">
    <source>
        <dbReference type="Pfam" id="PF07987"/>
    </source>
</evidence>
<dbReference type="Proteomes" id="UP000323454">
    <property type="component" value="Unassembled WGS sequence"/>
</dbReference>
<dbReference type="OrthoDB" id="9810871at2"/>
<dbReference type="InterPro" id="IPR038507">
    <property type="entry name" value="YcnI-like_sf"/>
</dbReference>
<sequence>MSITRSRPLVRGGIAASIAAAAMLAVPVVASAHVETDPGQAAKGDDATITFRVPNEETTAGVVKLEVTFPADHPVAEARTTPIPGWTAKVATAPLPKPVHQNNSDVTEAVTTITWTANPGTQIAPGEFLRFSMLAGPMPDTTDQLLLPAKQTYSNDDVVTWDAPPAAAGAPDPEHPAPLLKLTAKDDAGAAKPAAPSAAPSSSTDATARWLGGIGLAAGVLALGIALGAALRKRSKPTGTASE</sequence>